<dbReference type="KEGG" id="ksc:CD178_00879"/>
<accession>A0A347W9Y6</accession>
<protein>
    <submittedName>
        <fullName evidence="1">Uncharacterized protein</fullName>
    </submittedName>
</protein>
<sequence>MPPVDVSQTCSFLADPKGAKLTGNTCWRQELHFQTGAHYQTHHVTFVTQSCNRVPFHYRFQFSSGFQGLEQIRVISAPTGGVS</sequence>
<reference evidence="1 2" key="1">
    <citation type="submission" date="2017-08" db="EMBL/GenBank/DDBJ databases">
        <title>Complete genome sequence of Gluconacetobacter saccharivorans CV1 isolated from Fermented Vinegar.</title>
        <authorList>
            <person name="Kim S.-Y."/>
        </authorList>
    </citation>
    <scope>NUCLEOTIDE SEQUENCE [LARGE SCALE GENOMIC DNA]</scope>
    <source>
        <strain evidence="1 2">CV1</strain>
    </source>
</reference>
<evidence type="ECO:0000313" key="1">
    <source>
        <dbReference type="EMBL" id="AXY21679.1"/>
    </source>
</evidence>
<name>A0A347W9Y6_9PROT</name>
<proteinExistence type="predicted"/>
<gene>
    <name evidence="1" type="ORF">CD178_00879</name>
</gene>
<organism evidence="1 2">
    <name type="scientific">Komagataeibacter saccharivorans</name>
    <dbReference type="NCBI Taxonomy" id="265959"/>
    <lineage>
        <taxon>Bacteria</taxon>
        <taxon>Pseudomonadati</taxon>
        <taxon>Pseudomonadota</taxon>
        <taxon>Alphaproteobacteria</taxon>
        <taxon>Acetobacterales</taxon>
        <taxon>Acetobacteraceae</taxon>
        <taxon>Komagataeibacter</taxon>
    </lineage>
</organism>
<dbReference type="Proteomes" id="UP000264120">
    <property type="component" value="Chromosome"/>
</dbReference>
<keyword evidence="2" id="KW-1185">Reference proteome</keyword>
<evidence type="ECO:0000313" key="2">
    <source>
        <dbReference type="Proteomes" id="UP000264120"/>
    </source>
</evidence>
<dbReference type="AlphaFoldDB" id="A0A347W9Y6"/>
<dbReference type="EMBL" id="CP023036">
    <property type="protein sequence ID" value="AXY21679.1"/>
    <property type="molecule type" value="Genomic_DNA"/>
</dbReference>